<evidence type="ECO:0000313" key="2">
    <source>
        <dbReference type="Proteomes" id="UP000321558"/>
    </source>
</evidence>
<keyword evidence="2" id="KW-1185">Reference proteome</keyword>
<sequence length="310" mass="35713">MNNILVRELGTDLINKIGYAYGDKEFSFYYDDEKIALENNEEDFNDEINKQEFVFSFDSQWNPSLHNLIIDYSFIINNPNFLFGSDALTHEDNTLGIALLWKSRDSRHSSLKRIGVLNNSTSPQDFNININFAPGTFRGMVEFNIVIYLASACNKSNLLQNNEEGAVLGTLEKFLIHLDGDGAEFPMQEFNDKEGPLWKTEIYIGDPFMDLFNTDNFCLYINKAHSRYKELGIGKRVNFSRLLIEIIANSFEQLIYTLKSNGMLDEILEKESDKGTIANVIKYYFEEYEWDASDTSKLSVTIRESFESKV</sequence>
<evidence type="ECO:0008006" key="3">
    <source>
        <dbReference type="Google" id="ProtNLM"/>
    </source>
</evidence>
<proteinExistence type="predicted"/>
<name>A0A511ZQR2_9BACI</name>
<accession>A0A511ZQR2</accession>
<dbReference type="Proteomes" id="UP000321558">
    <property type="component" value="Unassembled WGS sequence"/>
</dbReference>
<comment type="caution">
    <text evidence="1">The sequence shown here is derived from an EMBL/GenBank/DDBJ whole genome shotgun (WGS) entry which is preliminary data.</text>
</comment>
<dbReference type="EMBL" id="BJYM01000029">
    <property type="protein sequence ID" value="GEN89792.1"/>
    <property type="molecule type" value="Genomic_DNA"/>
</dbReference>
<dbReference type="OrthoDB" id="2963177at2"/>
<reference evidence="1 2" key="1">
    <citation type="submission" date="2019-07" db="EMBL/GenBank/DDBJ databases">
        <title>Whole genome shotgun sequence of Oceanobacillus sojae NBRC 105379.</title>
        <authorList>
            <person name="Hosoyama A."/>
            <person name="Uohara A."/>
            <person name="Ohji S."/>
            <person name="Ichikawa N."/>
        </authorList>
    </citation>
    <scope>NUCLEOTIDE SEQUENCE [LARGE SCALE GENOMIC DNA]</scope>
    <source>
        <strain evidence="1 2">NBRC 105379</strain>
    </source>
</reference>
<organism evidence="1 2">
    <name type="scientific">Oceanobacillus sojae</name>
    <dbReference type="NCBI Taxonomy" id="582851"/>
    <lineage>
        <taxon>Bacteria</taxon>
        <taxon>Bacillati</taxon>
        <taxon>Bacillota</taxon>
        <taxon>Bacilli</taxon>
        <taxon>Bacillales</taxon>
        <taxon>Bacillaceae</taxon>
        <taxon>Oceanobacillus</taxon>
    </lineage>
</organism>
<protein>
    <recommendedName>
        <fullName evidence="3">ApeA N-terminal domain-containing protein</fullName>
    </recommendedName>
</protein>
<evidence type="ECO:0000313" key="1">
    <source>
        <dbReference type="EMBL" id="GEN89792.1"/>
    </source>
</evidence>
<gene>
    <name evidence="1" type="ORF">OSO01_45310</name>
</gene>
<dbReference type="RefSeq" id="WP_147212666.1">
    <property type="nucleotide sequence ID" value="NZ_BJYM01000029.1"/>
</dbReference>
<dbReference type="AlphaFoldDB" id="A0A511ZQR2"/>